<sequence>MWRYLNTVKEPGPKRQRVQESKANYEEKRVRKFQASWLVNPAFSKWLRYDEEKKLMFCQACEAHGPPNQVFVQGCSSHRLESIQCHAASNVHIRAYEKQQALQAPTGSSEAEQMLQQMHWQNSEKLGKLFRTAHALAKHNRPFTDFVWQCELDEAKGINIGPSYRSHVKCKEFTMAIGEIERKKIEKRIQEAKFISVICDEATDTAVLEQLIVYIRYSKNASVATEFLSIETLQRATAENIYAAILQSLKEQSGLEPSEIFAKIVGFASDGASVMQGLRAGVAARIKVNQPKLMIVHCVAHRLELGIKDAINQSPLYSQLDVFLQQIYRFYHYSTLNRGLLNLTAKVMEVKRFIPLRTGGTRWVSHTEDALTNLLNGYSVIVQHLLEIKDHPKTSNDSKGKSRGFLKVLQSREIMGFAHFLADILTVLSRLSKCFQSRQLTIGEVPKLVSGTVLALRKLTTRPGPNTRKIAQSPGKYQGIDLTGEPPSQEHLVECIENIALCLEGRFAKELHDQTEAAATLLDFSSWPLVEETDFGDKEVTHLVDEYKVVLEKAGYDSNLIELEWDLAKKATYKHFTPVSKATWKAVSDRLAGECPNFLGMVDLLLSLPATSVECERGFSLMKLVKTDWRSSLQTDTLTTLMRINLQGPDITNFDPRDAVSYWNQQGQRARRPNQSPYGPRDSKIVT</sequence>
<comment type="caution">
    <text evidence="4">The sequence shown here is derived from an EMBL/GenBank/DDBJ whole genome shotgun (WGS) entry which is preliminary data.</text>
</comment>
<feature type="domain" description="HAT C-terminal dimerisation" evidence="2">
    <location>
        <begin position="591"/>
        <end position="645"/>
    </location>
</feature>
<reference evidence="4" key="1">
    <citation type="submission" date="2021-10" db="EMBL/GenBank/DDBJ databases">
        <title>Tropical sea cucumber genome reveals ecological adaptation and Cuvierian tubules defense mechanism.</title>
        <authorList>
            <person name="Chen T."/>
        </authorList>
    </citation>
    <scope>NUCLEOTIDE SEQUENCE</scope>
    <source>
        <strain evidence="4">Nanhai2018</strain>
        <tissue evidence="4">Muscle</tissue>
    </source>
</reference>
<dbReference type="EMBL" id="JAIZAY010000424">
    <property type="protein sequence ID" value="KAJ8018349.1"/>
    <property type="molecule type" value="Genomic_DNA"/>
</dbReference>
<evidence type="ECO:0000313" key="5">
    <source>
        <dbReference type="Proteomes" id="UP001152320"/>
    </source>
</evidence>
<keyword evidence="5" id="KW-1185">Reference proteome</keyword>
<dbReference type="Pfam" id="PF25431">
    <property type="entry name" value="zf-C17orf113"/>
    <property type="match status" value="1"/>
</dbReference>
<evidence type="ECO:0008006" key="6">
    <source>
        <dbReference type="Google" id="ProtNLM"/>
    </source>
</evidence>
<dbReference type="Pfam" id="PF05699">
    <property type="entry name" value="Dimer_Tnp_hAT"/>
    <property type="match status" value="1"/>
</dbReference>
<accession>A0A9Q1BAW8</accession>
<dbReference type="AlphaFoldDB" id="A0A9Q1BAW8"/>
<dbReference type="GO" id="GO:0046983">
    <property type="term" value="F:protein dimerization activity"/>
    <property type="evidence" value="ECO:0007669"/>
    <property type="project" value="InterPro"/>
</dbReference>
<protein>
    <recommendedName>
        <fullName evidence="6">Zinc finger protein 862</fullName>
    </recommendedName>
</protein>
<dbReference type="Proteomes" id="UP001152320">
    <property type="component" value="Unassembled WGS sequence"/>
</dbReference>
<evidence type="ECO:0000259" key="2">
    <source>
        <dbReference type="Pfam" id="PF05699"/>
    </source>
</evidence>
<feature type="compositionally biased region" description="Polar residues" evidence="1">
    <location>
        <begin position="664"/>
        <end position="677"/>
    </location>
</feature>
<dbReference type="PANTHER" id="PTHR46880:SF9">
    <property type="entry name" value="ZINC FINGER PROTEIN 862"/>
    <property type="match status" value="1"/>
</dbReference>
<proteinExistence type="predicted"/>
<dbReference type="InterPro" id="IPR008906">
    <property type="entry name" value="HATC_C_dom"/>
</dbReference>
<evidence type="ECO:0000313" key="4">
    <source>
        <dbReference type="EMBL" id="KAJ8018349.1"/>
    </source>
</evidence>
<dbReference type="SUPFAM" id="SSF53098">
    <property type="entry name" value="Ribonuclease H-like"/>
    <property type="match status" value="1"/>
</dbReference>
<name>A0A9Q1BAW8_HOLLE</name>
<gene>
    <name evidence="4" type="ORF">HOLleu_43705</name>
</gene>
<evidence type="ECO:0000256" key="1">
    <source>
        <dbReference type="SAM" id="MobiDB-lite"/>
    </source>
</evidence>
<dbReference type="InterPro" id="IPR057456">
    <property type="entry name" value="Znf_C17orf113"/>
</dbReference>
<dbReference type="PANTHER" id="PTHR46880">
    <property type="entry name" value="RAS-ASSOCIATING DOMAIN-CONTAINING PROTEIN"/>
    <property type="match status" value="1"/>
</dbReference>
<dbReference type="InterPro" id="IPR012337">
    <property type="entry name" value="RNaseH-like_sf"/>
</dbReference>
<dbReference type="OrthoDB" id="10051404at2759"/>
<feature type="region of interest" description="Disordered" evidence="1">
    <location>
        <begin position="664"/>
        <end position="687"/>
    </location>
</feature>
<evidence type="ECO:0000259" key="3">
    <source>
        <dbReference type="Pfam" id="PF25431"/>
    </source>
</evidence>
<organism evidence="4 5">
    <name type="scientific">Holothuria leucospilota</name>
    <name type="common">Black long sea cucumber</name>
    <name type="synonym">Mertensiothuria leucospilota</name>
    <dbReference type="NCBI Taxonomy" id="206669"/>
    <lineage>
        <taxon>Eukaryota</taxon>
        <taxon>Metazoa</taxon>
        <taxon>Echinodermata</taxon>
        <taxon>Eleutherozoa</taxon>
        <taxon>Echinozoa</taxon>
        <taxon>Holothuroidea</taxon>
        <taxon>Aspidochirotacea</taxon>
        <taxon>Aspidochirotida</taxon>
        <taxon>Holothuriidae</taxon>
        <taxon>Holothuria</taxon>
    </lineage>
</organism>
<feature type="domain" description="C17orf113 probable zinc finger" evidence="3">
    <location>
        <begin position="45"/>
        <end position="101"/>
    </location>
</feature>